<dbReference type="OrthoDB" id="9774495at2"/>
<sequence length="349" mass="39343">MKRSFASDNYSGIHSEILKTIAQTNNDHSIAYGNDEYTKRAIIKIKEHFGNNIATYFVFNGTAANVLALKAITNSFNSIICANSSHINVDECGAPENYTRCKLLPIETVDGKVTKRQVEQKIVGIGDQHHAQPKVISITQPTELGVLYSGEEIKELAKLAHDNNMYLHMDGARLSNAAASLNQSLKQASFDLGVDVLSFGGTKNGLMFGEAILFRNSELSKNFQYIRKQGMQLYSKMRFISAQFEAILNNDLWLENAKHSNQMASFLANELAEIPSIKITQKVETNSVFAIVPKKIIAELQKQYSFYLWNEDKSEVRWMCTFDTRKEDILSFVSFIKELLNNFYCTSVT</sequence>
<dbReference type="EMBL" id="RAPQ01000008">
    <property type="protein sequence ID" value="RKE04979.1"/>
    <property type="molecule type" value="Genomic_DNA"/>
</dbReference>
<dbReference type="InterPro" id="IPR015421">
    <property type="entry name" value="PyrdxlP-dep_Trfase_major"/>
</dbReference>
<evidence type="ECO:0000256" key="3">
    <source>
        <dbReference type="ARBA" id="ARBA00022898"/>
    </source>
</evidence>
<dbReference type="Proteomes" id="UP000284531">
    <property type="component" value="Unassembled WGS sequence"/>
</dbReference>
<feature type="domain" description="Aromatic amino acid beta-eliminating lyase/threonine aldolase" evidence="4">
    <location>
        <begin position="5"/>
        <end position="292"/>
    </location>
</feature>
<dbReference type="PANTHER" id="PTHR48097:SF5">
    <property type="entry name" value="LOW SPECIFICITY L-THREONINE ALDOLASE"/>
    <property type="match status" value="1"/>
</dbReference>
<comment type="caution">
    <text evidence="5">The sequence shown here is derived from an EMBL/GenBank/DDBJ whole genome shotgun (WGS) entry which is preliminary data.</text>
</comment>
<organism evidence="5 6">
    <name type="scientific">Marinifilum flexuosum</name>
    <dbReference type="NCBI Taxonomy" id="1117708"/>
    <lineage>
        <taxon>Bacteria</taxon>
        <taxon>Pseudomonadati</taxon>
        <taxon>Bacteroidota</taxon>
        <taxon>Bacteroidia</taxon>
        <taxon>Marinilabiliales</taxon>
        <taxon>Marinifilaceae</taxon>
    </lineage>
</organism>
<proteinExistence type="inferred from homology"/>
<dbReference type="RefSeq" id="WP_120239705.1">
    <property type="nucleotide sequence ID" value="NZ_RAPQ01000008.1"/>
</dbReference>
<comment type="cofactor">
    <cofactor evidence="1">
        <name>pyridoxal 5'-phosphate</name>
        <dbReference type="ChEBI" id="CHEBI:597326"/>
    </cofactor>
</comment>
<dbReference type="AlphaFoldDB" id="A0A419XBM9"/>
<protein>
    <submittedName>
        <fullName evidence="5">L-threonine aldolase</fullName>
    </submittedName>
</protein>
<dbReference type="GO" id="GO:0016829">
    <property type="term" value="F:lyase activity"/>
    <property type="evidence" value="ECO:0007669"/>
    <property type="project" value="InterPro"/>
</dbReference>
<dbReference type="InterPro" id="IPR015424">
    <property type="entry name" value="PyrdxlP-dep_Trfase"/>
</dbReference>
<evidence type="ECO:0000256" key="1">
    <source>
        <dbReference type="ARBA" id="ARBA00001933"/>
    </source>
</evidence>
<dbReference type="GO" id="GO:0006520">
    <property type="term" value="P:amino acid metabolic process"/>
    <property type="evidence" value="ECO:0007669"/>
    <property type="project" value="InterPro"/>
</dbReference>
<gene>
    <name evidence="5" type="ORF">BXY64_2010</name>
</gene>
<dbReference type="SUPFAM" id="SSF53383">
    <property type="entry name" value="PLP-dependent transferases"/>
    <property type="match status" value="1"/>
</dbReference>
<dbReference type="InterPro" id="IPR015422">
    <property type="entry name" value="PyrdxlP-dep_Trfase_small"/>
</dbReference>
<keyword evidence="3" id="KW-0663">Pyridoxal phosphate</keyword>
<name>A0A419XBM9_9BACT</name>
<dbReference type="Gene3D" id="3.90.1150.10">
    <property type="entry name" value="Aspartate Aminotransferase, domain 1"/>
    <property type="match status" value="1"/>
</dbReference>
<comment type="similarity">
    <text evidence="2">Belongs to the threonine aldolase family.</text>
</comment>
<keyword evidence="6" id="KW-1185">Reference proteome</keyword>
<dbReference type="InterPro" id="IPR001597">
    <property type="entry name" value="ArAA_b-elim_lyase/Thr_aldolase"/>
</dbReference>
<reference evidence="5 6" key="1">
    <citation type="submission" date="2018-09" db="EMBL/GenBank/DDBJ databases">
        <title>Genomic Encyclopedia of Archaeal and Bacterial Type Strains, Phase II (KMG-II): from individual species to whole genera.</title>
        <authorList>
            <person name="Goeker M."/>
        </authorList>
    </citation>
    <scope>NUCLEOTIDE SEQUENCE [LARGE SCALE GENOMIC DNA]</scope>
    <source>
        <strain evidence="5 6">DSM 21950</strain>
    </source>
</reference>
<accession>A0A419XBM9</accession>
<dbReference type="Pfam" id="PF01212">
    <property type="entry name" value="Beta_elim_lyase"/>
    <property type="match status" value="1"/>
</dbReference>
<evidence type="ECO:0000313" key="5">
    <source>
        <dbReference type="EMBL" id="RKE04979.1"/>
    </source>
</evidence>
<dbReference type="Gene3D" id="3.40.640.10">
    <property type="entry name" value="Type I PLP-dependent aspartate aminotransferase-like (Major domain)"/>
    <property type="match status" value="1"/>
</dbReference>
<evidence type="ECO:0000256" key="2">
    <source>
        <dbReference type="ARBA" id="ARBA00006966"/>
    </source>
</evidence>
<dbReference type="PANTHER" id="PTHR48097">
    <property type="entry name" value="L-THREONINE ALDOLASE-RELATED"/>
    <property type="match status" value="1"/>
</dbReference>
<evidence type="ECO:0000259" key="4">
    <source>
        <dbReference type="Pfam" id="PF01212"/>
    </source>
</evidence>
<dbReference type="CDD" id="cd06502">
    <property type="entry name" value="TA_like"/>
    <property type="match status" value="1"/>
</dbReference>
<evidence type="ECO:0000313" key="6">
    <source>
        <dbReference type="Proteomes" id="UP000284531"/>
    </source>
</evidence>